<organism evidence="1">
    <name type="scientific">viral metagenome</name>
    <dbReference type="NCBI Taxonomy" id="1070528"/>
    <lineage>
        <taxon>unclassified sequences</taxon>
        <taxon>metagenomes</taxon>
        <taxon>organismal metagenomes</taxon>
    </lineage>
</organism>
<dbReference type="SUPFAM" id="SSF47095">
    <property type="entry name" value="HMG-box"/>
    <property type="match status" value="2"/>
</dbReference>
<dbReference type="EMBL" id="MN740329">
    <property type="protein sequence ID" value="QHU00800.1"/>
    <property type="molecule type" value="Genomic_DNA"/>
</dbReference>
<dbReference type="CDD" id="cd00084">
    <property type="entry name" value="HMG-box_SF"/>
    <property type="match status" value="1"/>
</dbReference>
<reference evidence="1" key="1">
    <citation type="journal article" date="2020" name="Nature">
        <title>Giant virus diversity and host interactions through global metagenomics.</title>
        <authorList>
            <person name="Schulz F."/>
            <person name="Roux S."/>
            <person name="Paez-Espino D."/>
            <person name="Jungbluth S."/>
            <person name="Walsh D.A."/>
            <person name="Denef V.J."/>
            <person name="McMahon K.D."/>
            <person name="Konstantinidis K.T."/>
            <person name="Eloe-Fadrosh E.A."/>
            <person name="Kyrpides N.C."/>
            <person name="Woyke T."/>
        </authorList>
    </citation>
    <scope>NUCLEOTIDE SEQUENCE</scope>
    <source>
        <strain evidence="1">GVMAG-M-3300025860-20</strain>
    </source>
</reference>
<name>A0A6C0J7F1_9ZZZZ</name>
<dbReference type="Gene3D" id="1.10.30.10">
    <property type="entry name" value="High mobility group box domain"/>
    <property type="match status" value="2"/>
</dbReference>
<proteinExistence type="predicted"/>
<evidence type="ECO:0000313" key="1">
    <source>
        <dbReference type="EMBL" id="QHU00800.1"/>
    </source>
</evidence>
<dbReference type="InterPro" id="IPR036910">
    <property type="entry name" value="HMG_box_dom_sf"/>
</dbReference>
<dbReference type="AlphaFoldDB" id="A0A6C0J7F1"/>
<sequence>MEYCEKGINEGFAKISDRYEMQVTVIDDMKNMILTSVRQYITQINNKNMKHQSAGGESIPIKRKRNGYNCYIQYKFAQSQLEGGNENKSQQLMTSFAQSWADIPIDEKQRFRQMAEDFNRENGTCIKKKGRGGKRRVTGYNVFYRDNIERIIRENKENGKDITTMKAVGQEWRSLGAKTQFEWTQKARLEEELSTSITTDT</sequence>
<protein>
    <submittedName>
        <fullName evidence="1">Uncharacterized protein</fullName>
    </submittedName>
</protein>
<accession>A0A6C0J7F1</accession>